<keyword evidence="5" id="KW-1185">Reference proteome</keyword>
<comment type="caution">
    <text evidence="4">The sequence shown here is derived from an EMBL/GenBank/DDBJ whole genome shotgun (WGS) entry which is preliminary data.</text>
</comment>
<accession>A0A8J6IL14</accession>
<dbReference type="CDD" id="cd00130">
    <property type="entry name" value="PAS"/>
    <property type="match status" value="3"/>
</dbReference>
<gene>
    <name evidence="4" type="ORF">H8K20_03155</name>
</gene>
<evidence type="ECO:0000259" key="1">
    <source>
        <dbReference type="PROSITE" id="PS50113"/>
    </source>
</evidence>
<dbReference type="CDD" id="cd01949">
    <property type="entry name" value="GGDEF"/>
    <property type="match status" value="1"/>
</dbReference>
<dbReference type="SMART" id="SM00091">
    <property type="entry name" value="PAS"/>
    <property type="match status" value="4"/>
</dbReference>
<dbReference type="NCBIfam" id="TIGR00229">
    <property type="entry name" value="sensory_box"/>
    <property type="match status" value="3"/>
</dbReference>
<evidence type="ECO:0000313" key="5">
    <source>
        <dbReference type="Proteomes" id="UP000597668"/>
    </source>
</evidence>
<dbReference type="NCBIfam" id="TIGR00254">
    <property type="entry name" value="GGDEF"/>
    <property type="match status" value="2"/>
</dbReference>
<dbReference type="InterPro" id="IPR001610">
    <property type="entry name" value="PAC"/>
</dbReference>
<dbReference type="SMART" id="SM00052">
    <property type="entry name" value="EAL"/>
    <property type="match status" value="1"/>
</dbReference>
<dbReference type="EMBL" id="JACOGI010000001">
    <property type="protein sequence ID" value="MBC3515394.1"/>
    <property type="molecule type" value="Genomic_DNA"/>
</dbReference>
<dbReference type="PANTHER" id="PTHR44757:SF2">
    <property type="entry name" value="BIOFILM ARCHITECTURE MAINTENANCE PROTEIN MBAA"/>
    <property type="match status" value="1"/>
</dbReference>
<dbReference type="InterPro" id="IPR000700">
    <property type="entry name" value="PAS-assoc_C"/>
</dbReference>
<dbReference type="SUPFAM" id="SSF55073">
    <property type="entry name" value="Nucleotide cyclase"/>
    <property type="match status" value="2"/>
</dbReference>
<proteinExistence type="predicted"/>
<reference evidence="4" key="1">
    <citation type="submission" date="2020-08" db="EMBL/GenBank/DDBJ databases">
        <authorList>
            <person name="Liu C."/>
            <person name="Sun Q."/>
        </authorList>
    </citation>
    <scope>NUCLEOTIDE SEQUENCE</scope>
    <source>
        <strain evidence="4">NSJ-65</strain>
    </source>
</reference>
<sequence length="1575" mass="177937">MDREHARAEAFLKAFCTAYLKDRDVPKTLTFFAPGAFGIGVGSRAWAPDDRHLTELLDRELQGVSAPDDMCWQELQVSGDGDGFLAMARLYLRYGDRGTELRISAKIEQLSGGRLGLQAVHVSTPMQNKLGQLLPLELSFKGGQAVELELQLDILAQLGEAVAAGIAGARYQEGAPLRFVNQQLLHMLGYSYEEFERATGGLLIGALHPDDRQPTVEAITGQLAVGNTFEAEFRLLKKDGGSVWVLDRGRRLFEGQDEILVGVFVDITERALLNQKLASTAADLLKKNRELEDFSDNLPGGICRVRMDEDFTLLYGSPSFFRLYGYTAQQMRDKLGNRLIAAIIPEDVPNIMQVTGAAYADQKRNFEFEKRVTRGDGKLTWILTRGSFGGEDHGVPYMNCVVLDISDRKKVEEELRQSEERFRIAMDQTGGAVFDYHIDGGYNVYTSRAAEIYGLPQRVDDVPQSLIDRGIIHPDYIEPYLQAYRDIQRGAPRVSTVIKARNVHGKYIWDRLSMTAVPGPAGTPRRAVGLVEDITHQKETEYAFIKEEKYRQAMLADVLSYAEVDLSANTVDEATGQWAELIGPGRQQNYEHSLQLLMRRRLHPEERADFERCFGRGQLLERYGEGQAEVSMEYRQIGMGERLRWVRMTAHIIKDPVSDAVKMLCYVKDIDKQKREELSLQYQSRRDSLTGLYNKGVSETLIRDFLAEVPAGGMHAFLIIDVDDFKKINDSFGHMYGDRVLSQMAGKLQAGFRADDVVGRMGGDEFIIFMKNIADSDIAEKKAAQICASFRRSFEGLSCSVGISLCPACGDTFPELYQKADIALYQAKQRGRDRYVFYTDDMCIKGRSQRVVTQIDQPTVEPEERAEPGSMPTAKDSLIDEFDDVLYISDPVTYQLLYINPTGAENLGFVGQEYLGQKCYKALQGLDAPCAFCTNHLLRFDRPYVWEHANNLLQRDYIIKDKLINYQGRPARMEVAVDITDLSDVSHAQAVQTDVKVLLKELEDCPDRQRAIDIAGAAVAAHYGAGEVLWLEYDAGADLLRFYPLWRDELRTEQARNWESVRLTGQVAELMGEQRKLEIEDIQLLKHSSVVLYQLFSKLGVYNLFAAPFMPMGQKRQKQYYLCMVNCRHSYYRQSFFEIAVALLYAAFQRLEQQRSIDFLREHDPLTGLQGRRRYVAYLTGIDEQSFASLGVLVADINGLKQINDQYGYAEGDKVVRQTARCICDRFGDERVFLPGGDEFLVFCQDIGQQDFEGAVSALRQDLFGVTSNGVALGTSWTDDEPELQAQLEHAREQMLVEKQRYYSDRQTVSKHNRPQVLQQLLADLRGGVYQMYLQPKVDIATGRVVGAEALVRSVDPQTKKVLPPARFIPFFERLRLIRYIDFFIFEEVCKFQSRRAAQGLEPLIISLNFSRITLLETDLTQMLQQLLAQYRVDSHTIEIEITETVGEVGKETVAAISEKLKGEHFLISLDDFGTKYTNLSMLTGMDVDVVKLDRSLVTQIGQNERTRAVVAHTVQMCREMGIATIAEGVEDETQLQLLAQLGCDCAQGYLFSRPMPADDFKRYLSAQDRPTGGA</sequence>
<dbReference type="Proteomes" id="UP000597668">
    <property type="component" value="Unassembled WGS sequence"/>
</dbReference>
<dbReference type="InterPro" id="IPR013655">
    <property type="entry name" value="PAS_fold_3"/>
</dbReference>
<dbReference type="RefSeq" id="WP_186487455.1">
    <property type="nucleotide sequence ID" value="NZ_JACOGI010000001.1"/>
</dbReference>
<organism evidence="4 5">
    <name type="scientific">Neobittarella massiliensis</name>
    <name type="common">ex Bilen et al. 2018</name>
    <dbReference type="NCBI Taxonomy" id="2041842"/>
    <lineage>
        <taxon>Bacteria</taxon>
        <taxon>Bacillati</taxon>
        <taxon>Bacillota</taxon>
        <taxon>Clostridia</taxon>
        <taxon>Eubacteriales</taxon>
        <taxon>Oscillospiraceae</taxon>
        <taxon>Neobittarella (ex Bilen et al. 2018)</taxon>
    </lineage>
</organism>
<dbReference type="CDD" id="cd01948">
    <property type="entry name" value="EAL"/>
    <property type="match status" value="1"/>
</dbReference>
<dbReference type="InterPro" id="IPR000014">
    <property type="entry name" value="PAS"/>
</dbReference>
<dbReference type="SMART" id="SM00267">
    <property type="entry name" value="GGDEF"/>
    <property type="match status" value="2"/>
</dbReference>
<dbReference type="SMART" id="SM00086">
    <property type="entry name" value="PAC"/>
    <property type="match status" value="4"/>
</dbReference>
<feature type="domain" description="EAL" evidence="2">
    <location>
        <begin position="1314"/>
        <end position="1569"/>
    </location>
</feature>
<dbReference type="InterPro" id="IPR035965">
    <property type="entry name" value="PAS-like_dom_sf"/>
</dbReference>
<evidence type="ECO:0000313" key="4">
    <source>
        <dbReference type="EMBL" id="MBC3515394.1"/>
    </source>
</evidence>
<dbReference type="Pfam" id="PF00990">
    <property type="entry name" value="GGDEF"/>
    <property type="match status" value="2"/>
</dbReference>
<dbReference type="PROSITE" id="PS50113">
    <property type="entry name" value="PAC"/>
    <property type="match status" value="3"/>
</dbReference>
<dbReference type="Pfam" id="PF08447">
    <property type="entry name" value="PAS_3"/>
    <property type="match status" value="2"/>
</dbReference>
<dbReference type="InterPro" id="IPR043128">
    <property type="entry name" value="Rev_trsase/Diguanyl_cyclase"/>
</dbReference>
<dbReference type="Pfam" id="PF00563">
    <property type="entry name" value="EAL"/>
    <property type="match status" value="1"/>
</dbReference>
<feature type="domain" description="GGDEF" evidence="3">
    <location>
        <begin position="713"/>
        <end position="840"/>
    </location>
</feature>
<feature type="domain" description="PAC" evidence="1">
    <location>
        <begin position="366"/>
        <end position="417"/>
    </location>
</feature>
<dbReference type="PANTHER" id="PTHR44757">
    <property type="entry name" value="DIGUANYLATE CYCLASE DGCP"/>
    <property type="match status" value="1"/>
</dbReference>
<dbReference type="InterPro" id="IPR029787">
    <property type="entry name" value="Nucleotide_cyclase"/>
</dbReference>
<dbReference type="SUPFAM" id="SSF141868">
    <property type="entry name" value="EAL domain-like"/>
    <property type="match status" value="1"/>
</dbReference>
<dbReference type="Gene3D" id="3.30.450.20">
    <property type="entry name" value="PAS domain"/>
    <property type="match status" value="4"/>
</dbReference>
<feature type="domain" description="GGDEF" evidence="3">
    <location>
        <begin position="1188"/>
        <end position="1314"/>
    </location>
</feature>
<feature type="domain" description="PAC" evidence="1">
    <location>
        <begin position="630"/>
        <end position="682"/>
    </location>
</feature>
<evidence type="ECO:0000259" key="3">
    <source>
        <dbReference type="PROSITE" id="PS50887"/>
    </source>
</evidence>
<dbReference type="Gene3D" id="3.20.20.450">
    <property type="entry name" value="EAL domain"/>
    <property type="match status" value="1"/>
</dbReference>
<dbReference type="InterPro" id="IPR052155">
    <property type="entry name" value="Biofilm_reg_signaling"/>
</dbReference>
<dbReference type="PROSITE" id="PS50883">
    <property type="entry name" value="EAL"/>
    <property type="match status" value="1"/>
</dbReference>
<feature type="domain" description="PAC" evidence="1">
    <location>
        <begin position="229"/>
        <end position="279"/>
    </location>
</feature>
<dbReference type="InterPro" id="IPR001633">
    <property type="entry name" value="EAL_dom"/>
</dbReference>
<dbReference type="InterPro" id="IPR000160">
    <property type="entry name" value="GGDEF_dom"/>
</dbReference>
<evidence type="ECO:0000259" key="2">
    <source>
        <dbReference type="PROSITE" id="PS50883"/>
    </source>
</evidence>
<name>A0A8J6IL14_9FIRM</name>
<dbReference type="SUPFAM" id="SSF55785">
    <property type="entry name" value="PYP-like sensor domain (PAS domain)"/>
    <property type="match status" value="4"/>
</dbReference>
<dbReference type="PROSITE" id="PS50887">
    <property type="entry name" value="GGDEF"/>
    <property type="match status" value="2"/>
</dbReference>
<dbReference type="InterPro" id="IPR035919">
    <property type="entry name" value="EAL_sf"/>
</dbReference>
<protein>
    <submittedName>
        <fullName evidence="4">EAL domain-containing protein</fullName>
    </submittedName>
</protein>
<dbReference type="Gene3D" id="3.30.70.270">
    <property type="match status" value="2"/>
</dbReference>